<protein>
    <submittedName>
        <fullName evidence="1">Uncharacterized protein</fullName>
    </submittedName>
</protein>
<proteinExistence type="predicted"/>
<comment type="caution">
    <text evidence="1">The sequence shown here is derived from an EMBL/GenBank/DDBJ whole genome shotgun (WGS) entry which is preliminary data.</text>
</comment>
<accession>A0A4S4EGB2</accession>
<dbReference type="PANTHER" id="PTHR35095:SF1">
    <property type="entry name" value="OS05G0143300 PROTEIN"/>
    <property type="match status" value="1"/>
</dbReference>
<dbReference type="Proteomes" id="UP000306102">
    <property type="component" value="Unassembled WGS sequence"/>
</dbReference>
<organism evidence="1 2">
    <name type="scientific">Camellia sinensis var. sinensis</name>
    <name type="common">China tea</name>
    <dbReference type="NCBI Taxonomy" id="542762"/>
    <lineage>
        <taxon>Eukaryota</taxon>
        <taxon>Viridiplantae</taxon>
        <taxon>Streptophyta</taxon>
        <taxon>Embryophyta</taxon>
        <taxon>Tracheophyta</taxon>
        <taxon>Spermatophyta</taxon>
        <taxon>Magnoliopsida</taxon>
        <taxon>eudicotyledons</taxon>
        <taxon>Gunneridae</taxon>
        <taxon>Pentapetalae</taxon>
        <taxon>asterids</taxon>
        <taxon>Ericales</taxon>
        <taxon>Theaceae</taxon>
        <taxon>Camellia</taxon>
    </lineage>
</organism>
<keyword evidence="2" id="KW-1185">Reference proteome</keyword>
<dbReference type="STRING" id="542762.A0A4S4EGB2"/>
<reference evidence="1 2" key="1">
    <citation type="journal article" date="2018" name="Proc. Natl. Acad. Sci. U.S.A.">
        <title>Draft genome sequence of Camellia sinensis var. sinensis provides insights into the evolution of the tea genome and tea quality.</title>
        <authorList>
            <person name="Wei C."/>
            <person name="Yang H."/>
            <person name="Wang S."/>
            <person name="Zhao J."/>
            <person name="Liu C."/>
            <person name="Gao L."/>
            <person name="Xia E."/>
            <person name="Lu Y."/>
            <person name="Tai Y."/>
            <person name="She G."/>
            <person name="Sun J."/>
            <person name="Cao H."/>
            <person name="Tong W."/>
            <person name="Gao Q."/>
            <person name="Li Y."/>
            <person name="Deng W."/>
            <person name="Jiang X."/>
            <person name="Wang W."/>
            <person name="Chen Q."/>
            <person name="Zhang S."/>
            <person name="Li H."/>
            <person name="Wu J."/>
            <person name="Wang P."/>
            <person name="Li P."/>
            <person name="Shi C."/>
            <person name="Zheng F."/>
            <person name="Jian J."/>
            <person name="Huang B."/>
            <person name="Shan D."/>
            <person name="Shi M."/>
            <person name="Fang C."/>
            <person name="Yue Y."/>
            <person name="Li F."/>
            <person name="Li D."/>
            <person name="Wei S."/>
            <person name="Han B."/>
            <person name="Jiang C."/>
            <person name="Yin Y."/>
            <person name="Xia T."/>
            <person name="Zhang Z."/>
            <person name="Bennetzen J.L."/>
            <person name="Zhao S."/>
            <person name="Wan X."/>
        </authorList>
    </citation>
    <scope>NUCLEOTIDE SEQUENCE [LARGE SCALE GENOMIC DNA]</scope>
    <source>
        <strain evidence="2">cv. Shuchazao</strain>
        <tissue evidence="1">Leaf</tissue>
    </source>
</reference>
<sequence length="426" mass="47818">MFKLSLMASHGYPPAPGFVFHPELVSGRVSKDCPPFCHIPGSRHDMIRLDTLNMRPHQCEEPWKPISGFSETTQLVKVDSAITRPVLIDVQDTHPNSVLFSFGIAEQCSRHEKIMQFLMSGSNEVEGCELDMSMLSSLMGPQALTRNNLYGAGVQPSLIYHPSNEFYAPLPLLELIGDLARRSKIELNADGQVSFTGDSTKLKDILLVVAEHYLSENSTKWRKQSMLIPHFNRLDCIEARANVHESSTVLENMKFAPLKSPEKIKLRPSPKKKTNKKAVRERDLYKKNYFHACECLLSIMMDKKRNGKTAMLSLKKSGPELPQLLMQFSASIAGTGIAVLFSVICKLAYSRVPFCASRLFSTGFGFGLVWLSSAVNRLRDTVVYINKNSGKLNLKEEEMMRKLDRSVKEVFFRAATVMAVAVLRLA</sequence>
<evidence type="ECO:0000313" key="2">
    <source>
        <dbReference type="Proteomes" id="UP000306102"/>
    </source>
</evidence>
<gene>
    <name evidence="1" type="ORF">TEA_020713</name>
</gene>
<dbReference type="EMBL" id="SDRB02004687">
    <property type="protein sequence ID" value="THG15480.1"/>
    <property type="molecule type" value="Genomic_DNA"/>
</dbReference>
<dbReference type="AlphaFoldDB" id="A0A4S4EGB2"/>
<dbReference type="PANTHER" id="PTHR35095">
    <property type="entry name" value="OS05G0143300 PROTEIN"/>
    <property type="match status" value="1"/>
</dbReference>
<name>A0A4S4EGB2_CAMSN</name>
<evidence type="ECO:0000313" key="1">
    <source>
        <dbReference type="EMBL" id="THG15480.1"/>
    </source>
</evidence>